<dbReference type="AlphaFoldDB" id="A0A2T4CFA3"/>
<name>A0A2T4CFA3_TRILO</name>
<evidence type="ECO:0000313" key="2">
    <source>
        <dbReference type="Proteomes" id="UP000240760"/>
    </source>
</evidence>
<sequence>MLSRHAKKLSPFFIVPGQAFHKARVGFQRGRYKTTVYYFYYYIPGTTTRTRRIQPLFPFLSRHCLHNCKLPTPDTHTHFWEALWHWQYPSRYGTELSSFLTPLCLFRTCLTKPNSRRPPVTSRCVPAFAMTSGQVRDPPLLNFKLPSAAQSLSFLLPCLLS</sequence>
<evidence type="ECO:0000313" key="1">
    <source>
        <dbReference type="EMBL" id="PTB80233.1"/>
    </source>
</evidence>
<protein>
    <submittedName>
        <fullName evidence="1">Uncharacterized protein</fullName>
    </submittedName>
</protein>
<organism evidence="1 2">
    <name type="scientific">Trichoderma longibrachiatum ATCC 18648</name>
    <dbReference type="NCBI Taxonomy" id="983965"/>
    <lineage>
        <taxon>Eukaryota</taxon>
        <taxon>Fungi</taxon>
        <taxon>Dikarya</taxon>
        <taxon>Ascomycota</taxon>
        <taxon>Pezizomycotina</taxon>
        <taxon>Sordariomycetes</taxon>
        <taxon>Hypocreomycetidae</taxon>
        <taxon>Hypocreales</taxon>
        <taxon>Hypocreaceae</taxon>
        <taxon>Trichoderma</taxon>
    </lineage>
</organism>
<gene>
    <name evidence="1" type="ORF">M440DRAFT_1119481</name>
</gene>
<reference evidence="1 2" key="1">
    <citation type="submission" date="2016-07" db="EMBL/GenBank/DDBJ databases">
        <title>Multiple horizontal gene transfer events from other fungi enriched the ability of initially mycotrophic Trichoderma (Ascomycota) to feed on dead plant biomass.</title>
        <authorList>
            <consortium name="DOE Joint Genome Institute"/>
            <person name="Aerts A."/>
            <person name="Atanasova L."/>
            <person name="Chenthamara K."/>
            <person name="Zhang J."/>
            <person name="Grujic M."/>
            <person name="Henrissat B."/>
            <person name="Kuo A."/>
            <person name="Salamov A."/>
            <person name="Lipzen A."/>
            <person name="Labutti K."/>
            <person name="Barry K."/>
            <person name="Miao Y."/>
            <person name="Rahimi M.J."/>
            <person name="Shen Q."/>
            <person name="Grigoriev I.V."/>
            <person name="Kubicek C.P."/>
            <person name="Druzhinina I.S."/>
        </authorList>
    </citation>
    <scope>NUCLEOTIDE SEQUENCE [LARGE SCALE GENOMIC DNA]</scope>
    <source>
        <strain evidence="1 2">ATCC 18648</strain>
    </source>
</reference>
<keyword evidence="2" id="KW-1185">Reference proteome</keyword>
<dbReference type="Proteomes" id="UP000240760">
    <property type="component" value="Unassembled WGS sequence"/>
</dbReference>
<dbReference type="EMBL" id="KZ679127">
    <property type="protein sequence ID" value="PTB80233.1"/>
    <property type="molecule type" value="Genomic_DNA"/>
</dbReference>
<accession>A0A2T4CFA3</accession>
<proteinExistence type="predicted"/>